<evidence type="ECO:0000259" key="1">
    <source>
        <dbReference type="Pfam" id="PF07727"/>
    </source>
</evidence>
<accession>A0ABD1BUS2</accession>
<reference evidence="2 3" key="1">
    <citation type="submission" date="2024-04" db="EMBL/GenBank/DDBJ databases">
        <title>Genome assembly C_amara_ONT_v2.</title>
        <authorList>
            <person name="Yant L."/>
            <person name="Moore C."/>
            <person name="Slenker M."/>
        </authorList>
    </citation>
    <scope>NUCLEOTIDE SEQUENCE [LARGE SCALE GENOMIC DNA]</scope>
    <source>
        <tissue evidence="2">Leaf</tissue>
    </source>
</reference>
<dbReference type="EMBL" id="JBANAX010000140">
    <property type="protein sequence ID" value="KAL1220950.1"/>
    <property type="molecule type" value="Genomic_DNA"/>
</dbReference>
<dbReference type="InterPro" id="IPR043502">
    <property type="entry name" value="DNA/RNA_pol_sf"/>
</dbReference>
<proteinExistence type="predicted"/>
<dbReference type="InterPro" id="IPR013103">
    <property type="entry name" value="RVT_2"/>
</dbReference>
<gene>
    <name evidence="2" type="ORF">V5N11_010314</name>
</gene>
<dbReference type="SUPFAM" id="SSF56672">
    <property type="entry name" value="DNA/RNA polymerases"/>
    <property type="match status" value="1"/>
</dbReference>
<dbReference type="AlphaFoldDB" id="A0ABD1BUS2"/>
<sequence length="314" mass="36292">MDQLPQEHQAFLSKIDQHRIPQSYEEACLDDVWVQAILEQIESMVKNGTWDEIDKPDKKKLVGCRWVYTIKYTSTGEIERYKARLVAKGYTQKYEVDYTETFAPVAKLHSVRVLLSIATNLCWDLWQMDVKNAFLQGELKEEVYMVLPEGVIIGKNRVCKLKKAIYGLKQSPRAWYHKLSGCLLENGFRKFEADHTLFTAQGEKGIVAVLVYVDDIIITGDDIEGIKRVKSLLKTSFDIKDLGELKYFLRIEVCKFENGLSLSQRKYTLDLLKETWKLGVKPAKTPIEDGYKICPKGELPMEVKRYQRLVGRLI</sequence>
<feature type="domain" description="Reverse transcriptase Ty1/copia-type" evidence="1">
    <location>
        <begin position="47"/>
        <end position="288"/>
    </location>
</feature>
<dbReference type="Proteomes" id="UP001558713">
    <property type="component" value="Unassembled WGS sequence"/>
</dbReference>
<evidence type="ECO:0000313" key="2">
    <source>
        <dbReference type="EMBL" id="KAL1220950.1"/>
    </source>
</evidence>
<evidence type="ECO:0000313" key="3">
    <source>
        <dbReference type="Proteomes" id="UP001558713"/>
    </source>
</evidence>
<dbReference type="PANTHER" id="PTHR43383:SF2">
    <property type="entry name" value="AMIDOHYDROLASE 2 FAMILY PROTEIN"/>
    <property type="match status" value="1"/>
</dbReference>
<dbReference type="Pfam" id="PF07727">
    <property type="entry name" value="RVT_2"/>
    <property type="match status" value="1"/>
</dbReference>
<organism evidence="2 3">
    <name type="scientific">Cardamine amara subsp. amara</name>
    <dbReference type="NCBI Taxonomy" id="228776"/>
    <lineage>
        <taxon>Eukaryota</taxon>
        <taxon>Viridiplantae</taxon>
        <taxon>Streptophyta</taxon>
        <taxon>Embryophyta</taxon>
        <taxon>Tracheophyta</taxon>
        <taxon>Spermatophyta</taxon>
        <taxon>Magnoliopsida</taxon>
        <taxon>eudicotyledons</taxon>
        <taxon>Gunneridae</taxon>
        <taxon>Pentapetalae</taxon>
        <taxon>rosids</taxon>
        <taxon>malvids</taxon>
        <taxon>Brassicales</taxon>
        <taxon>Brassicaceae</taxon>
        <taxon>Cardamineae</taxon>
        <taxon>Cardamine</taxon>
    </lineage>
</organism>
<keyword evidence="3" id="KW-1185">Reference proteome</keyword>
<name>A0ABD1BUS2_CARAN</name>
<dbReference type="PANTHER" id="PTHR43383">
    <property type="entry name" value="NODULIN 6"/>
    <property type="match status" value="1"/>
</dbReference>
<protein>
    <submittedName>
        <fullName evidence="2">Retrovirus-related Pol polyprotein from transposon RE2</fullName>
    </submittedName>
</protein>
<comment type="caution">
    <text evidence="2">The sequence shown here is derived from an EMBL/GenBank/DDBJ whole genome shotgun (WGS) entry which is preliminary data.</text>
</comment>